<dbReference type="OrthoDB" id="8642119at2"/>
<keyword evidence="1" id="KW-0812">Transmembrane</keyword>
<name>A0A556ARI4_9BURK</name>
<evidence type="ECO:0000313" key="3">
    <source>
        <dbReference type="Proteomes" id="UP000318405"/>
    </source>
</evidence>
<keyword evidence="1" id="KW-0472">Membrane</keyword>
<evidence type="ECO:0000256" key="1">
    <source>
        <dbReference type="SAM" id="Phobius"/>
    </source>
</evidence>
<dbReference type="AlphaFoldDB" id="A0A556ARI4"/>
<protein>
    <recommendedName>
        <fullName evidence="4">Pilus assembly protein</fullName>
    </recommendedName>
</protein>
<evidence type="ECO:0008006" key="4">
    <source>
        <dbReference type="Google" id="ProtNLM"/>
    </source>
</evidence>
<gene>
    <name evidence="2" type="ORF">FOZ76_11040</name>
</gene>
<proteinExistence type="predicted"/>
<sequence length="222" mass="22485">MMQRAPRIRGQALAEAAVALVALAALFWAVVWTGRFLDAALGVAHASHAVAMQATRATVLEASAHILASGGTPVEARTWRAPAGLARQVSRRNLPAQGEPGAGHAAATALRRDWGAEDTGVQVFRVSAGVSGPDGAALVVRRASAILRGAGHAGSDVDVQQRLARGGAGWARAAQASAAAASPVIGPAHQADAGWPRARGGVEWLAAWAGLVPAARLHGSAP</sequence>
<keyword evidence="1" id="KW-1133">Transmembrane helix</keyword>
<evidence type="ECO:0000313" key="2">
    <source>
        <dbReference type="EMBL" id="TSH95005.1"/>
    </source>
</evidence>
<dbReference type="RefSeq" id="WP_143948317.1">
    <property type="nucleotide sequence ID" value="NZ_BAABMB010000002.1"/>
</dbReference>
<dbReference type="Proteomes" id="UP000318405">
    <property type="component" value="Unassembled WGS sequence"/>
</dbReference>
<accession>A0A556ARI4</accession>
<feature type="transmembrane region" description="Helical" evidence="1">
    <location>
        <begin position="12"/>
        <end position="32"/>
    </location>
</feature>
<dbReference type="EMBL" id="VLTJ01000022">
    <property type="protein sequence ID" value="TSH95005.1"/>
    <property type="molecule type" value="Genomic_DNA"/>
</dbReference>
<comment type="caution">
    <text evidence="2">The sequence shown here is derived from an EMBL/GenBank/DDBJ whole genome shotgun (WGS) entry which is preliminary data.</text>
</comment>
<organism evidence="2 3">
    <name type="scientific">Verticiella sediminum</name>
    <dbReference type="NCBI Taxonomy" id="1247510"/>
    <lineage>
        <taxon>Bacteria</taxon>
        <taxon>Pseudomonadati</taxon>
        <taxon>Pseudomonadota</taxon>
        <taxon>Betaproteobacteria</taxon>
        <taxon>Burkholderiales</taxon>
        <taxon>Alcaligenaceae</taxon>
        <taxon>Verticiella</taxon>
    </lineage>
</organism>
<reference evidence="2 3" key="1">
    <citation type="submission" date="2019-07" db="EMBL/GenBank/DDBJ databases">
        <title>Qingshengfaniella alkalisoli gen. nov., sp. nov., isolated from saline soil.</title>
        <authorList>
            <person name="Xu L."/>
            <person name="Huang X.-X."/>
            <person name="Sun J.-Q."/>
        </authorList>
    </citation>
    <scope>NUCLEOTIDE SEQUENCE [LARGE SCALE GENOMIC DNA]</scope>
    <source>
        <strain evidence="2 3">DSM 27279</strain>
    </source>
</reference>
<keyword evidence="3" id="KW-1185">Reference proteome</keyword>